<protein>
    <submittedName>
        <fullName evidence="1">Uncharacterized protein</fullName>
    </submittedName>
</protein>
<organism evidence="1">
    <name type="scientific">marine sediment metagenome</name>
    <dbReference type="NCBI Taxonomy" id="412755"/>
    <lineage>
        <taxon>unclassified sequences</taxon>
        <taxon>metagenomes</taxon>
        <taxon>ecological metagenomes</taxon>
    </lineage>
</organism>
<evidence type="ECO:0000313" key="1">
    <source>
        <dbReference type="EMBL" id="GAH25353.1"/>
    </source>
</evidence>
<reference evidence="1" key="1">
    <citation type="journal article" date="2014" name="Front. Microbiol.">
        <title>High frequency of phylogenetically diverse reductive dehalogenase-homologous genes in deep subseafloor sedimentary metagenomes.</title>
        <authorList>
            <person name="Kawai M."/>
            <person name="Futagami T."/>
            <person name="Toyoda A."/>
            <person name="Takaki Y."/>
            <person name="Nishi S."/>
            <person name="Hori S."/>
            <person name="Arai W."/>
            <person name="Tsubouchi T."/>
            <person name="Morono Y."/>
            <person name="Uchiyama I."/>
            <person name="Ito T."/>
            <person name="Fujiyama A."/>
            <person name="Inagaki F."/>
            <person name="Takami H."/>
        </authorList>
    </citation>
    <scope>NUCLEOTIDE SEQUENCE</scope>
    <source>
        <strain evidence="1">Expedition CK06-06</strain>
    </source>
</reference>
<dbReference type="AlphaFoldDB" id="X1FX47"/>
<name>X1FX47_9ZZZZ</name>
<gene>
    <name evidence="1" type="ORF">S03H2_02449</name>
</gene>
<proteinExistence type="predicted"/>
<sequence>MDSEKVIKSLSIIKDIEKKNREMEEFLSNLTITSRNDLLKEITSEIIEKNSIIKEHGFSKENICVSESVSSELISISSIIDNLVSNIQKNPSKKVLYLRLFLDRFHDISDQDKNVLIQSVKDEPSEGLKEKMLSLINVFKLEI</sequence>
<dbReference type="EMBL" id="BARU01000818">
    <property type="protein sequence ID" value="GAH25353.1"/>
    <property type="molecule type" value="Genomic_DNA"/>
</dbReference>
<accession>X1FX47</accession>
<comment type="caution">
    <text evidence="1">The sequence shown here is derived from an EMBL/GenBank/DDBJ whole genome shotgun (WGS) entry which is preliminary data.</text>
</comment>